<dbReference type="Pfam" id="PF00015">
    <property type="entry name" value="MCPsignal"/>
    <property type="match status" value="1"/>
</dbReference>
<accession>A0ABT6NCC4</accession>
<evidence type="ECO:0000313" key="4">
    <source>
        <dbReference type="EMBL" id="MDH8678064.1"/>
    </source>
</evidence>
<dbReference type="SMART" id="SM00283">
    <property type="entry name" value="MA"/>
    <property type="match status" value="1"/>
</dbReference>
<dbReference type="PANTHER" id="PTHR32089">
    <property type="entry name" value="METHYL-ACCEPTING CHEMOTAXIS PROTEIN MCPB"/>
    <property type="match status" value="1"/>
</dbReference>
<dbReference type="SUPFAM" id="SSF58104">
    <property type="entry name" value="Methyl-accepting chemotaxis protein (MCP) signaling domain"/>
    <property type="match status" value="1"/>
</dbReference>
<evidence type="ECO:0000256" key="1">
    <source>
        <dbReference type="ARBA" id="ARBA00023224"/>
    </source>
</evidence>
<organism evidence="4 5">
    <name type="scientific">Fusibacter bizertensis</name>
    <dbReference type="NCBI Taxonomy" id="1488331"/>
    <lineage>
        <taxon>Bacteria</taxon>
        <taxon>Bacillati</taxon>
        <taxon>Bacillota</taxon>
        <taxon>Clostridia</taxon>
        <taxon>Eubacteriales</taxon>
        <taxon>Eubacteriales Family XII. Incertae Sedis</taxon>
        <taxon>Fusibacter</taxon>
    </lineage>
</organism>
<dbReference type="Proteomes" id="UP001158045">
    <property type="component" value="Unassembled WGS sequence"/>
</dbReference>
<name>A0ABT6NCC4_9FIRM</name>
<dbReference type="Gene3D" id="1.10.287.950">
    <property type="entry name" value="Methyl-accepting chemotaxis protein"/>
    <property type="match status" value="1"/>
</dbReference>
<feature type="domain" description="Methyl-accepting transducer" evidence="3">
    <location>
        <begin position="66"/>
        <end position="280"/>
    </location>
</feature>
<keyword evidence="5" id="KW-1185">Reference proteome</keyword>
<gene>
    <name evidence="4" type="ORF">QE109_07890</name>
</gene>
<dbReference type="PANTHER" id="PTHR32089:SF112">
    <property type="entry name" value="LYSOZYME-LIKE PROTEIN-RELATED"/>
    <property type="match status" value="1"/>
</dbReference>
<dbReference type="Gene3D" id="1.20.120.30">
    <property type="entry name" value="Aspartate receptor, ligand-binding domain"/>
    <property type="match status" value="1"/>
</dbReference>
<evidence type="ECO:0000259" key="3">
    <source>
        <dbReference type="PROSITE" id="PS50111"/>
    </source>
</evidence>
<reference evidence="4 5" key="1">
    <citation type="submission" date="2023-04" db="EMBL/GenBank/DDBJ databases">
        <title>Fusibacter bizertensis strain WBS, isolated from littoral bottom sediments of the Arctic seas - biochemical and genomic analysis.</title>
        <authorList>
            <person name="Brioukhanov A.L."/>
        </authorList>
    </citation>
    <scope>NUCLEOTIDE SEQUENCE [LARGE SCALE GENOMIC DNA]</scope>
    <source>
        <strain evidence="4 5">WBS</strain>
    </source>
</reference>
<protein>
    <submittedName>
        <fullName evidence="4">Methyl-accepting chemotaxis protein</fullName>
    </submittedName>
</protein>
<comment type="caution">
    <text evidence="4">The sequence shown here is derived from an EMBL/GenBank/DDBJ whole genome shotgun (WGS) entry which is preliminary data.</text>
</comment>
<dbReference type="InterPro" id="IPR025991">
    <property type="entry name" value="Chemoreceptor_zinc-bind_dom"/>
</dbReference>
<evidence type="ECO:0000256" key="2">
    <source>
        <dbReference type="PROSITE-ProRule" id="PRU00284"/>
    </source>
</evidence>
<keyword evidence="1 2" id="KW-0807">Transducer</keyword>
<dbReference type="PROSITE" id="PS50111">
    <property type="entry name" value="CHEMOTAXIS_TRANSDUC_2"/>
    <property type="match status" value="1"/>
</dbReference>
<proteinExistence type="predicted"/>
<sequence>MFKKKKTELVNNDLLTKDGDGFNQHSLDKSTNNQRDENLETTLMSINELLQYMTQLDYVKEMLLDADKQASMIENVAASSQEVSASVSDISEFILKSSESTNDALNLTTKCVSDISTSFKMIDDAFLKTQDAQNAMHRVNTEADKIADMVAMIKAVADQTNLLALNASIEAARAGEAGRGFSVVADEIKKLADSTKHQVNTIQTLVASLQSEVNNSTSAIDTATSTFENGKHSIDDAVKSMDSMETALQGIGQNFIEITANIEEQTAATEEMAANLAVINEKIKTLKNETERTGEAFYDISKLVDDIRLATLKKTTHLNIGNQLELCISDHLIWRWRVYNMILGFDKLTPEQVGTHNTCRLGQWGNTVGMEIDKYKSTLKQMEAPHAALHDQASRAIKAYNSGDTIKAEMVLKEMDQSSKLVVEYLRKIKKL</sequence>
<dbReference type="EMBL" id="JARYZI010000004">
    <property type="protein sequence ID" value="MDH8678064.1"/>
    <property type="molecule type" value="Genomic_DNA"/>
</dbReference>
<dbReference type="InterPro" id="IPR004089">
    <property type="entry name" value="MCPsignal_dom"/>
</dbReference>
<evidence type="ECO:0000313" key="5">
    <source>
        <dbReference type="Proteomes" id="UP001158045"/>
    </source>
</evidence>
<dbReference type="Pfam" id="PF13682">
    <property type="entry name" value="CZB"/>
    <property type="match status" value="1"/>
</dbReference>
<dbReference type="RefSeq" id="WP_281093893.1">
    <property type="nucleotide sequence ID" value="NZ_JARYZI010000004.1"/>
</dbReference>